<keyword evidence="2" id="KW-1185">Reference proteome</keyword>
<gene>
    <name evidence="1" type="ORF">Tco_0954841</name>
</gene>
<accession>A0ABQ5E5J3</accession>
<dbReference type="EMBL" id="BQNB010015959">
    <property type="protein sequence ID" value="GJT46126.1"/>
    <property type="molecule type" value="Genomic_DNA"/>
</dbReference>
<evidence type="ECO:0000313" key="1">
    <source>
        <dbReference type="EMBL" id="GJT46126.1"/>
    </source>
</evidence>
<reference evidence="1" key="1">
    <citation type="journal article" date="2022" name="Int. J. Mol. Sci.">
        <title>Draft Genome of Tanacetum Coccineum: Genomic Comparison of Closely Related Tanacetum-Family Plants.</title>
        <authorList>
            <person name="Yamashiro T."/>
            <person name="Shiraishi A."/>
            <person name="Nakayama K."/>
            <person name="Satake H."/>
        </authorList>
    </citation>
    <scope>NUCLEOTIDE SEQUENCE</scope>
</reference>
<name>A0ABQ5E5J3_9ASTR</name>
<evidence type="ECO:0000313" key="2">
    <source>
        <dbReference type="Proteomes" id="UP001151760"/>
    </source>
</evidence>
<proteinExistence type="predicted"/>
<comment type="caution">
    <text evidence="1">The sequence shown here is derived from an EMBL/GenBank/DDBJ whole genome shotgun (WGS) entry which is preliminary data.</text>
</comment>
<organism evidence="1 2">
    <name type="scientific">Tanacetum coccineum</name>
    <dbReference type="NCBI Taxonomy" id="301880"/>
    <lineage>
        <taxon>Eukaryota</taxon>
        <taxon>Viridiplantae</taxon>
        <taxon>Streptophyta</taxon>
        <taxon>Embryophyta</taxon>
        <taxon>Tracheophyta</taxon>
        <taxon>Spermatophyta</taxon>
        <taxon>Magnoliopsida</taxon>
        <taxon>eudicotyledons</taxon>
        <taxon>Gunneridae</taxon>
        <taxon>Pentapetalae</taxon>
        <taxon>asterids</taxon>
        <taxon>campanulids</taxon>
        <taxon>Asterales</taxon>
        <taxon>Asteraceae</taxon>
        <taxon>Asteroideae</taxon>
        <taxon>Anthemideae</taxon>
        <taxon>Anthemidinae</taxon>
        <taxon>Tanacetum</taxon>
    </lineage>
</organism>
<reference evidence="1" key="2">
    <citation type="submission" date="2022-01" db="EMBL/GenBank/DDBJ databases">
        <authorList>
            <person name="Yamashiro T."/>
            <person name="Shiraishi A."/>
            <person name="Satake H."/>
            <person name="Nakayama K."/>
        </authorList>
    </citation>
    <scope>NUCLEOTIDE SEQUENCE</scope>
</reference>
<dbReference type="Proteomes" id="UP001151760">
    <property type="component" value="Unassembled WGS sequence"/>
</dbReference>
<sequence length="118" mass="13501">MFHERKLIAPSHLRIIPEVEVPFLRQANSRGCWLPSHIASEAQQTASYSRRFGTRRSDLGRKYEDSVLIVITPVPLYAVWTEEYCLRGYGCKMPSTGIRYSRKYLQALGNLSLVLRAG</sequence>
<protein>
    <submittedName>
        <fullName evidence="1">Uncharacterized protein</fullName>
    </submittedName>
</protein>